<dbReference type="InterPro" id="IPR050093">
    <property type="entry name" value="ABC_SmlMolc_Importer"/>
</dbReference>
<dbReference type="CDD" id="cd03259">
    <property type="entry name" value="ABC_Carb_Solutes_like"/>
    <property type="match status" value="1"/>
</dbReference>
<dbReference type="AlphaFoldDB" id="A0A0S2TG03"/>
<dbReference type="GO" id="GO:0016887">
    <property type="term" value="F:ATP hydrolysis activity"/>
    <property type="evidence" value="ECO:0007669"/>
    <property type="project" value="InterPro"/>
</dbReference>
<dbReference type="FunFam" id="3.40.50.300:FF:000425">
    <property type="entry name" value="Probable ABC transporter, ATP-binding subunit"/>
    <property type="match status" value="1"/>
</dbReference>
<reference evidence="10" key="1">
    <citation type="submission" date="2015-10" db="EMBL/GenBank/DDBJ databases">
        <title>Description of Candidatus Tenderia electrophaga gen. nov, sp. nov., an Uncultivated Electroautotroph from a Biocathode Enrichment.</title>
        <authorList>
            <person name="Eddie B.J."/>
            <person name="Malanoski A.P."/>
            <person name="Wang Z."/>
            <person name="Hall R.J."/>
            <person name="Oh S.D."/>
            <person name="Heiner C."/>
            <person name="Lin B."/>
            <person name="Strycharz-Glaven S.M."/>
        </authorList>
    </citation>
    <scope>NUCLEOTIDE SEQUENCE [LARGE SCALE GENOMIC DNA]</scope>
    <source>
        <strain evidence="10">NRL1</strain>
    </source>
</reference>
<dbReference type="SUPFAM" id="SSF52540">
    <property type="entry name" value="P-loop containing nucleoside triphosphate hydrolases"/>
    <property type="match status" value="1"/>
</dbReference>
<evidence type="ECO:0000256" key="2">
    <source>
        <dbReference type="ARBA" id="ARBA00022475"/>
    </source>
</evidence>
<dbReference type="PROSITE" id="PS00211">
    <property type="entry name" value="ABC_TRANSPORTER_1"/>
    <property type="match status" value="1"/>
</dbReference>
<dbReference type="InterPro" id="IPR003439">
    <property type="entry name" value="ABC_transporter-like_ATP-bd"/>
</dbReference>
<keyword evidence="2" id="KW-1003">Cell membrane</keyword>
<proteinExistence type="predicted"/>
<dbReference type="Proteomes" id="UP000055136">
    <property type="component" value="Chromosome"/>
</dbReference>
<protein>
    <recommendedName>
        <fullName evidence="9">ABC transporter domain-containing protein</fullName>
    </recommendedName>
</protein>
<keyword evidence="3" id="KW-0410">Iron transport</keyword>
<dbReference type="InterPro" id="IPR008995">
    <property type="entry name" value="Mo/tungstate-bd_C_term_dom"/>
</dbReference>
<evidence type="ECO:0000256" key="3">
    <source>
        <dbReference type="ARBA" id="ARBA00022496"/>
    </source>
</evidence>
<keyword evidence="6" id="KW-0408">Iron</keyword>
<evidence type="ECO:0000259" key="9">
    <source>
        <dbReference type="PROSITE" id="PS50893"/>
    </source>
</evidence>
<feature type="domain" description="ABC transporter" evidence="9">
    <location>
        <begin position="5"/>
        <end position="237"/>
    </location>
</feature>
<dbReference type="InterPro" id="IPR015853">
    <property type="entry name" value="ABC_transpr_FbpC"/>
</dbReference>
<dbReference type="Pfam" id="PF08402">
    <property type="entry name" value="TOBE_2"/>
    <property type="match status" value="1"/>
</dbReference>
<dbReference type="KEGG" id="tee:Tel_13455"/>
<dbReference type="GO" id="GO:0043190">
    <property type="term" value="C:ATP-binding cassette (ABC) transporter complex"/>
    <property type="evidence" value="ECO:0007669"/>
    <property type="project" value="InterPro"/>
</dbReference>
<dbReference type="InterPro" id="IPR013611">
    <property type="entry name" value="Transp-assoc_OB_typ2"/>
</dbReference>
<dbReference type="InterPro" id="IPR017871">
    <property type="entry name" value="ABC_transporter-like_CS"/>
</dbReference>
<evidence type="ECO:0000256" key="1">
    <source>
        <dbReference type="ARBA" id="ARBA00022448"/>
    </source>
</evidence>
<gene>
    <name evidence="10" type="ORF">Tel_13455</name>
</gene>
<dbReference type="EMBL" id="CP013099">
    <property type="protein sequence ID" value="ALP54056.1"/>
    <property type="molecule type" value="Genomic_DNA"/>
</dbReference>
<dbReference type="InterPro" id="IPR027417">
    <property type="entry name" value="P-loop_NTPase"/>
</dbReference>
<dbReference type="Gene3D" id="3.40.50.300">
    <property type="entry name" value="P-loop containing nucleotide triphosphate hydrolases"/>
    <property type="match status" value="1"/>
</dbReference>
<dbReference type="GO" id="GO:0005524">
    <property type="term" value="F:ATP binding"/>
    <property type="evidence" value="ECO:0007669"/>
    <property type="project" value="UniProtKB-KW"/>
</dbReference>
<evidence type="ECO:0000256" key="4">
    <source>
        <dbReference type="ARBA" id="ARBA00022741"/>
    </source>
</evidence>
<dbReference type="PANTHER" id="PTHR42781:SF4">
    <property type="entry name" value="SPERMIDINE_PUTRESCINE IMPORT ATP-BINDING PROTEIN POTA"/>
    <property type="match status" value="1"/>
</dbReference>
<dbReference type="InterPro" id="IPR003593">
    <property type="entry name" value="AAA+_ATPase"/>
</dbReference>
<keyword evidence="11" id="KW-1185">Reference proteome</keyword>
<evidence type="ECO:0000313" key="10">
    <source>
        <dbReference type="EMBL" id="ALP54056.1"/>
    </source>
</evidence>
<accession>A0A0S2TG03</accession>
<evidence type="ECO:0000313" key="11">
    <source>
        <dbReference type="Proteomes" id="UP000055136"/>
    </source>
</evidence>
<keyword evidence="7" id="KW-0406">Ion transport</keyword>
<dbReference type="SUPFAM" id="SSF50331">
    <property type="entry name" value="MOP-like"/>
    <property type="match status" value="1"/>
</dbReference>
<dbReference type="Gene3D" id="2.40.50.100">
    <property type="match status" value="1"/>
</dbReference>
<keyword evidence="5" id="KW-0067">ATP-binding</keyword>
<keyword evidence="1" id="KW-0813">Transport</keyword>
<keyword evidence="8" id="KW-0472">Membrane</keyword>
<evidence type="ECO:0000256" key="8">
    <source>
        <dbReference type="ARBA" id="ARBA00023136"/>
    </source>
</evidence>
<keyword evidence="4" id="KW-0547">Nucleotide-binding</keyword>
<dbReference type="GO" id="GO:0015408">
    <property type="term" value="F:ABC-type ferric iron transporter activity"/>
    <property type="evidence" value="ECO:0007669"/>
    <property type="project" value="InterPro"/>
</dbReference>
<dbReference type="SMART" id="SM00382">
    <property type="entry name" value="AAA"/>
    <property type="match status" value="1"/>
</dbReference>
<dbReference type="STRING" id="1748243.Tel_13455"/>
<dbReference type="PANTHER" id="PTHR42781">
    <property type="entry name" value="SPERMIDINE/PUTRESCINE IMPORT ATP-BINDING PROTEIN POTA"/>
    <property type="match status" value="1"/>
</dbReference>
<evidence type="ECO:0000256" key="7">
    <source>
        <dbReference type="ARBA" id="ARBA00023065"/>
    </source>
</evidence>
<dbReference type="Pfam" id="PF00005">
    <property type="entry name" value="ABC_tran"/>
    <property type="match status" value="1"/>
</dbReference>
<organism evidence="10 11">
    <name type="scientific">Candidatus Tenderia electrophaga</name>
    <dbReference type="NCBI Taxonomy" id="1748243"/>
    <lineage>
        <taxon>Bacteria</taxon>
        <taxon>Pseudomonadati</taxon>
        <taxon>Pseudomonadota</taxon>
        <taxon>Gammaproteobacteria</taxon>
        <taxon>Candidatus Tenderiales</taxon>
        <taxon>Candidatus Tenderiaceae</taxon>
        <taxon>Candidatus Tenderia</taxon>
    </lineage>
</organism>
<sequence>MKTLLSLNNIECRYHDTAVVKDLSFNIRPGMLACLLGQSGCGKTTVLRAIAGFEPLHHGEIVLHDQVVSRPGFTLAPEKRGLGMVFQDYALFPHLDVAGNIGFALSGKSRHEKRRIAEELLETVGLKGYAGRYPHELSGGQQQRIALARALAHRPDLILMDEPFSNLDVDLRERLGLEVRDILKQQGIAAILVTHDQHEAFALGDMVGIMKHGRILQWDTPFNLYHEPADRFVADFIGQGVFLDARLISPNAVETEVGIIEGDRAYPWPPGTAVEVLLRPDDIVPDSDSKLTAEVVNKAFKGATILYTLRLPTGNRVLSLFPSHDDHPLGAQVGISINADHLISFQKTKVLAV</sequence>
<dbReference type="PROSITE" id="PS50893">
    <property type="entry name" value="ABC_TRANSPORTER_2"/>
    <property type="match status" value="1"/>
</dbReference>
<dbReference type="GO" id="GO:0015697">
    <property type="term" value="P:quaternary ammonium group transport"/>
    <property type="evidence" value="ECO:0007669"/>
    <property type="project" value="UniProtKB-ARBA"/>
</dbReference>
<evidence type="ECO:0000256" key="5">
    <source>
        <dbReference type="ARBA" id="ARBA00022840"/>
    </source>
</evidence>
<name>A0A0S2TG03_9GAMM</name>
<evidence type="ECO:0000256" key="6">
    <source>
        <dbReference type="ARBA" id="ARBA00023004"/>
    </source>
</evidence>